<proteinExistence type="predicted"/>
<dbReference type="EMBL" id="LAZR01004920">
    <property type="protein sequence ID" value="KKN04448.1"/>
    <property type="molecule type" value="Genomic_DNA"/>
</dbReference>
<accession>A0A0F9QGL5</accession>
<name>A0A0F9QGL5_9ZZZZ</name>
<organism evidence="1">
    <name type="scientific">marine sediment metagenome</name>
    <dbReference type="NCBI Taxonomy" id="412755"/>
    <lineage>
        <taxon>unclassified sequences</taxon>
        <taxon>metagenomes</taxon>
        <taxon>ecological metagenomes</taxon>
    </lineage>
</organism>
<comment type="caution">
    <text evidence="1">The sequence shown here is derived from an EMBL/GenBank/DDBJ whole genome shotgun (WGS) entry which is preliminary data.</text>
</comment>
<sequence length="112" mass="13105">MARRKSWVGIESIEDGDKIKYTMPFGVRDKCVVYKIIGQALSPKYGVAIRFYSERVSHRGFEFHSYERVIAEEWITHWRGRRVRKLSSLSESRPVDSSTRNGTDDHQIVFPI</sequence>
<dbReference type="AlphaFoldDB" id="A0A0F9QGL5"/>
<protein>
    <submittedName>
        <fullName evidence="1">Uncharacterized protein</fullName>
    </submittedName>
</protein>
<gene>
    <name evidence="1" type="ORF">LCGC14_1097360</name>
</gene>
<evidence type="ECO:0000313" key="1">
    <source>
        <dbReference type="EMBL" id="KKN04448.1"/>
    </source>
</evidence>
<reference evidence="1" key="1">
    <citation type="journal article" date="2015" name="Nature">
        <title>Complex archaea that bridge the gap between prokaryotes and eukaryotes.</title>
        <authorList>
            <person name="Spang A."/>
            <person name="Saw J.H."/>
            <person name="Jorgensen S.L."/>
            <person name="Zaremba-Niedzwiedzka K."/>
            <person name="Martijn J."/>
            <person name="Lind A.E."/>
            <person name="van Eijk R."/>
            <person name="Schleper C."/>
            <person name="Guy L."/>
            <person name="Ettema T.J."/>
        </authorList>
    </citation>
    <scope>NUCLEOTIDE SEQUENCE</scope>
</reference>